<protein>
    <recommendedName>
        <fullName evidence="3">ABC transporter permease</fullName>
    </recommendedName>
</protein>
<sequence length="266" mass="30157">MKILAKRELLSSLYGWGLYIAIFISFLVSSFILKNFLQGIRENNIFISSYPLNFPLFTSVVIISLYLVIVSAISISREREQGTLEVLFYGPVSSFSFLMGKYITDMLLYFIILGFFAIYFLGVSLLTNLGFTIALVKAFVVSIFLASCVISFGLFISSLTGKVRSSIVWLIGILLAFLGIWFLQNIFLRIPSEALSSWMRYLQKTIGIIYHFVNWVSPFSYLSRGMESIWLGSMKPFLLNILYSVLYTVILLALSVHILRAKGVRA</sequence>
<keyword evidence="1" id="KW-0812">Transmembrane</keyword>
<feature type="transmembrane region" description="Helical" evidence="1">
    <location>
        <begin position="12"/>
        <end position="33"/>
    </location>
</feature>
<dbReference type="Pfam" id="PF12679">
    <property type="entry name" value="ABC2_membrane_2"/>
    <property type="match status" value="1"/>
</dbReference>
<accession>A0A7V5HXW4</accession>
<dbReference type="AlphaFoldDB" id="A0A7V5HXW4"/>
<feature type="transmembrane region" description="Helical" evidence="1">
    <location>
        <begin position="106"/>
        <end position="126"/>
    </location>
</feature>
<dbReference type="PANTHER" id="PTHR43471">
    <property type="entry name" value="ABC TRANSPORTER PERMEASE"/>
    <property type="match status" value="1"/>
</dbReference>
<evidence type="ECO:0000313" key="2">
    <source>
        <dbReference type="EMBL" id="HHF97914.1"/>
    </source>
</evidence>
<feature type="transmembrane region" description="Helical" evidence="1">
    <location>
        <begin position="138"/>
        <end position="161"/>
    </location>
</feature>
<feature type="transmembrane region" description="Helical" evidence="1">
    <location>
        <begin position="200"/>
        <end position="217"/>
    </location>
</feature>
<evidence type="ECO:0000256" key="1">
    <source>
        <dbReference type="SAM" id="Phobius"/>
    </source>
</evidence>
<comment type="caution">
    <text evidence="2">The sequence shown here is derived from an EMBL/GenBank/DDBJ whole genome shotgun (WGS) entry which is preliminary data.</text>
</comment>
<organism evidence="2">
    <name type="scientific">Aerophobetes bacterium</name>
    <dbReference type="NCBI Taxonomy" id="2030807"/>
    <lineage>
        <taxon>Bacteria</taxon>
        <taxon>Candidatus Aerophobota</taxon>
    </lineage>
</organism>
<reference evidence="2" key="1">
    <citation type="journal article" date="2020" name="mSystems">
        <title>Genome- and Community-Level Interaction Insights into Carbon Utilization and Element Cycling Functions of Hydrothermarchaeota in Hydrothermal Sediment.</title>
        <authorList>
            <person name="Zhou Z."/>
            <person name="Liu Y."/>
            <person name="Xu W."/>
            <person name="Pan J."/>
            <person name="Luo Z.H."/>
            <person name="Li M."/>
        </authorList>
    </citation>
    <scope>NUCLEOTIDE SEQUENCE [LARGE SCALE GENOMIC DNA]</scope>
    <source>
        <strain evidence="2">HyVt-92</strain>
    </source>
</reference>
<dbReference type="Proteomes" id="UP000886070">
    <property type="component" value="Unassembled WGS sequence"/>
</dbReference>
<proteinExistence type="predicted"/>
<evidence type="ECO:0008006" key="3">
    <source>
        <dbReference type="Google" id="ProtNLM"/>
    </source>
</evidence>
<keyword evidence="1" id="KW-1133">Transmembrane helix</keyword>
<name>A0A7V5HXW4_UNCAE</name>
<feature type="transmembrane region" description="Helical" evidence="1">
    <location>
        <begin position="167"/>
        <end position="188"/>
    </location>
</feature>
<feature type="transmembrane region" description="Helical" evidence="1">
    <location>
        <begin position="82"/>
        <end position="100"/>
    </location>
</feature>
<dbReference type="GO" id="GO:0140359">
    <property type="term" value="F:ABC-type transporter activity"/>
    <property type="evidence" value="ECO:0007669"/>
    <property type="project" value="InterPro"/>
</dbReference>
<gene>
    <name evidence="2" type="ORF">ENL39_00295</name>
</gene>
<feature type="transmembrane region" description="Helical" evidence="1">
    <location>
        <begin position="237"/>
        <end position="259"/>
    </location>
</feature>
<feature type="transmembrane region" description="Helical" evidence="1">
    <location>
        <begin position="53"/>
        <end position="75"/>
    </location>
</feature>
<keyword evidence="1" id="KW-0472">Membrane</keyword>
<dbReference type="EMBL" id="DRTT01000007">
    <property type="protein sequence ID" value="HHF97914.1"/>
    <property type="molecule type" value="Genomic_DNA"/>
</dbReference>
<dbReference type="GO" id="GO:0005886">
    <property type="term" value="C:plasma membrane"/>
    <property type="evidence" value="ECO:0007669"/>
    <property type="project" value="UniProtKB-SubCell"/>
</dbReference>